<name>A0A7W7ZST2_9BACT</name>
<feature type="domain" description="Calcineurin-like phosphoesterase" evidence="1">
    <location>
        <begin position="166"/>
        <end position="363"/>
    </location>
</feature>
<evidence type="ECO:0000313" key="3">
    <source>
        <dbReference type="Proteomes" id="UP000584867"/>
    </source>
</evidence>
<dbReference type="Proteomes" id="UP000584867">
    <property type="component" value="Unassembled WGS sequence"/>
</dbReference>
<dbReference type="InterPro" id="IPR029052">
    <property type="entry name" value="Metallo-depent_PP-like"/>
</dbReference>
<dbReference type="RefSeq" id="WP_184258266.1">
    <property type="nucleotide sequence ID" value="NZ_JACHIO010000017.1"/>
</dbReference>
<evidence type="ECO:0000259" key="1">
    <source>
        <dbReference type="Pfam" id="PF00149"/>
    </source>
</evidence>
<dbReference type="InterPro" id="IPR051918">
    <property type="entry name" value="STPP_CPPED1"/>
</dbReference>
<comment type="caution">
    <text evidence="2">The sequence shown here is derived from an EMBL/GenBank/DDBJ whole genome shotgun (WGS) entry which is preliminary data.</text>
</comment>
<dbReference type="GO" id="GO:0016787">
    <property type="term" value="F:hydrolase activity"/>
    <property type="evidence" value="ECO:0007669"/>
    <property type="project" value="InterPro"/>
</dbReference>
<dbReference type="SUPFAM" id="SSF56300">
    <property type="entry name" value="Metallo-dependent phosphatases"/>
    <property type="match status" value="1"/>
</dbReference>
<gene>
    <name evidence="2" type="ORF">HDF15_003882</name>
</gene>
<dbReference type="InterPro" id="IPR004843">
    <property type="entry name" value="Calcineurin-like_PHP"/>
</dbReference>
<dbReference type="EMBL" id="JACHIO010000017">
    <property type="protein sequence ID" value="MBB5065514.1"/>
    <property type="molecule type" value="Genomic_DNA"/>
</dbReference>
<organism evidence="2 3">
    <name type="scientific">Granulicella mallensis</name>
    <dbReference type="NCBI Taxonomy" id="940614"/>
    <lineage>
        <taxon>Bacteria</taxon>
        <taxon>Pseudomonadati</taxon>
        <taxon>Acidobacteriota</taxon>
        <taxon>Terriglobia</taxon>
        <taxon>Terriglobales</taxon>
        <taxon>Acidobacteriaceae</taxon>
        <taxon>Granulicella</taxon>
    </lineage>
</organism>
<dbReference type="PANTHER" id="PTHR43143:SF1">
    <property type="entry name" value="SERINE_THREONINE-PROTEIN PHOSPHATASE CPPED1"/>
    <property type="match status" value="1"/>
</dbReference>
<protein>
    <submittedName>
        <fullName evidence="2">Putative phosphodiesterase</fullName>
    </submittedName>
</protein>
<proteinExistence type="predicted"/>
<dbReference type="PANTHER" id="PTHR43143">
    <property type="entry name" value="METALLOPHOSPHOESTERASE, CALCINEURIN SUPERFAMILY"/>
    <property type="match status" value="1"/>
</dbReference>
<accession>A0A7W7ZST2</accession>
<reference evidence="2 3" key="1">
    <citation type="submission" date="2020-08" db="EMBL/GenBank/DDBJ databases">
        <title>Genomic Encyclopedia of Type Strains, Phase IV (KMG-V): Genome sequencing to study the core and pangenomes of soil and plant-associated prokaryotes.</title>
        <authorList>
            <person name="Whitman W."/>
        </authorList>
    </citation>
    <scope>NUCLEOTIDE SEQUENCE [LARGE SCALE GENOMIC DNA]</scope>
    <source>
        <strain evidence="2 3">X5P3</strain>
    </source>
</reference>
<evidence type="ECO:0000313" key="2">
    <source>
        <dbReference type="EMBL" id="MBB5065514.1"/>
    </source>
</evidence>
<dbReference type="AlphaFoldDB" id="A0A7W7ZST2"/>
<dbReference type="Gene3D" id="3.60.21.10">
    <property type="match status" value="1"/>
</dbReference>
<sequence length="460" mass="49836">MSSPKSYATYRSPILSLWQSAVHAVQLKHQDAASPHVLKSSVVSTTPPPTEDDLMAPAHLIGVPLSAGQPAPAAVTSPPPAIVSEAVGTAGLAVDCAETAARFLWAEMTGNQQNSAIYAAQLRDSPCNALGWFECVTTYLGFKASLGSLPYRPNQNVVVTIPDQVKIAIIGDWGTGGSTATNLLQQVASFKPDILLHLGDIYFAGTQSEANDNFLAICRQVLGNIPLYSLCGNHDMYSGGDGYYWLLDQIGQKSSYFCLQNDYWQLLAMDTGYNDCDPFTVNTNMTSLYNKNGWNEADWHLGKIQQAGNRRIALLSHHQLFSPFISVGNNAAGQPSAYNPNLLANFQSVLPKVDIWFWGHEHTLALYDPYLGLVRGRCVGASAVPVFTNQQDYIADTSLLNAQVTTLPTWNPAANLGSTDGDYNNAFAIMTLNGAEPAVVNYYQVPPDGVYEQIAFTDTI</sequence>
<dbReference type="Pfam" id="PF00149">
    <property type="entry name" value="Metallophos"/>
    <property type="match status" value="1"/>
</dbReference>